<comment type="caution">
    <text evidence="7">The sequence shown here is derived from an EMBL/GenBank/DDBJ whole genome shotgun (WGS) entry which is preliminary data.</text>
</comment>
<evidence type="ECO:0000256" key="2">
    <source>
        <dbReference type="ARBA" id="ARBA00005695"/>
    </source>
</evidence>
<protein>
    <submittedName>
        <fullName evidence="7">Dipeptide-binding ABC transporter</fullName>
    </submittedName>
</protein>
<dbReference type="CDD" id="cd00995">
    <property type="entry name" value="PBP2_NikA_DppA_OppA_like"/>
    <property type="match status" value="1"/>
</dbReference>
<sequence length="528" mass="58190">MKHRQVKLLAASVFLALSVVSEMAQAAGVLTIGRREDSTTFDPIKSAQNADNWVFSNVFDPLVRVDKSGTKLEPGVAESWTISPDGKVYTFKIRDTTFSDGTPLTASDAAFSLMRIRDDEGSLWRDSYSIIAKAEAPDPRTLVVTLKSPSAPFLSQLALPNASVISQKAMKAEGEEAFAEKPVGSGAFSVKEWLRGEKIVLVKNPHFWQAKNVSLDGVEWLTIPDDNTRMLKVQAGELDAALTVPFSRIASLQKDANLKVELDPSTREDHLLINHSHGALGKVEVRQALDFAIDKDAIVKTVTFGYGQVANSYIPAGALYHYQDNLRRPYDPQKAKAMLKAAGAADLKLNYVVNAGDEVDEQIAILLQQQLAKAGVTVNLQKVDPSQSWDMLVAGEYDISVMYWTNDILDPDQKTTFVLGHDANMNYMTRYHNEQVKALVAAARVEMDGKKARADVYRPAKNGQGRCELGRSVLQPVPQRQPQKYRRFLSESAGTFLPGGYRKTLMPLCAGCPLTPAPFSSFRRRDAV</sequence>
<evidence type="ECO:0000256" key="5">
    <source>
        <dbReference type="SAM" id="SignalP"/>
    </source>
</evidence>
<evidence type="ECO:0000256" key="4">
    <source>
        <dbReference type="ARBA" id="ARBA00022729"/>
    </source>
</evidence>
<evidence type="ECO:0000256" key="1">
    <source>
        <dbReference type="ARBA" id="ARBA00004196"/>
    </source>
</evidence>
<dbReference type="Proteomes" id="UP000254571">
    <property type="component" value="Unassembled WGS sequence"/>
</dbReference>
<dbReference type="Gene3D" id="3.40.190.10">
    <property type="entry name" value="Periplasmic binding protein-like II"/>
    <property type="match status" value="1"/>
</dbReference>
<proteinExistence type="inferred from homology"/>
<dbReference type="GO" id="GO:0030288">
    <property type="term" value="C:outer membrane-bounded periplasmic space"/>
    <property type="evidence" value="ECO:0007669"/>
    <property type="project" value="UniProtKB-ARBA"/>
</dbReference>
<gene>
    <name evidence="7" type="primary">gsiB_1</name>
    <name evidence="7" type="ORF">NCTC9149_02297</name>
</gene>
<dbReference type="InterPro" id="IPR000914">
    <property type="entry name" value="SBP_5_dom"/>
</dbReference>
<keyword evidence="4 5" id="KW-0732">Signal</keyword>
<organism evidence="7 8">
    <name type="scientific">Klebsiella grimontii</name>
    <dbReference type="NCBI Taxonomy" id="2058152"/>
    <lineage>
        <taxon>Bacteria</taxon>
        <taxon>Pseudomonadati</taxon>
        <taxon>Pseudomonadota</taxon>
        <taxon>Gammaproteobacteria</taxon>
        <taxon>Enterobacterales</taxon>
        <taxon>Enterobacteriaceae</taxon>
        <taxon>Klebsiella/Raoultella group</taxon>
        <taxon>Klebsiella</taxon>
    </lineage>
</organism>
<dbReference type="SUPFAM" id="SSF53850">
    <property type="entry name" value="Periplasmic binding protein-like II"/>
    <property type="match status" value="1"/>
</dbReference>
<dbReference type="GO" id="GO:0043190">
    <property type="term" value="C:ATP-binding cassette (ABC) transporter complex"/>
    <property type="evidence" value="ECO:0007669"/>
    <property type="project" value="InterPro"/>
</dbReference>
<evidence type="ECO:0000256" key="3">
    <source>
        <dbReference type="ARBA" id="ARBA00022448"/>
    </source>
</evidence>
<keyword evidence="3" id="KW-0813">Transport</keyword>
<dbReference type="InterPro" id="IPR039424">
    <property type="entry name" value="SBP_5"/>
</dbReference>
<reference evidence="7 8" key="1">
    <citation type="submission" date="2018-06" db="EMBL/GenBank/DDBJ databases">
        <authorList>
            <consortium name="Pathogen Informatics"/>
            <person name="Doyle S."/>
        </authorList>
    </citation>
    <scope>NUCLEOTIDE SEQUENCE [LARGE SCALE GENOMIC DNA]</scope>
    <source>
        <strain evidence="7 8">NCTC9149</strain>
    </source>
</reference>
<dbReference type="Pfam" id="PF00496">
    <property type="entry name" value="SBP_bac_5"/>
    <property type="match status" value="1"/>
</dbReference>
<dbReference type="InterPro" id="IPR030678">
    <property type="entry name" value="Peptide/Ni-bd"/>
</dbReference>
<dbReference type="GO" id="GO:0015833">
    <property type="term" value="P:peptide transport"/>
    <property type="evidence" value="ECO:0007669"/>
    <property type="project" value="TreeGrafter"/>
</dbReference>
<evidence type="ECO:0000259" key="6">
    <source>
        <dbReference type="Pfam" id="PF00496"/>
    </source>
</evidence>
<accession>A0A7H4P0D4</accession>
<feature type="signal peptide" evidence="5">
    <location>
        <begin position="1"/>
        <end position="26"/>
    </location>
</feature>
<evidence type="ECO:0000313" key="8">
    <source>
        <dbReference type="Proteomes" id="UP000254571"/>
    </source>
</evidence>
<comment type="subcellular location">
    <subcellularLocation>
        <location evidence="1">Cell envelope</location>
    </subcellularLocation>
</comment>
<dbReference type="Gene3D" id="3.10.105.10">
    <property type="entry name" value="Dipeptide-binding Protein, Domain 3"/>
    <property type="match status" value="1"/>
</dbReference>
<name>A0A7H4P0D4_9ENTR</name>
<evidence type="ECO:0000313" key="7">
    <source>
        <dbReference type="EMBL" id="STW05899.1"/>
    </source>
</evidence>
<dbReference type="AlphaFoldDB" id="A0A7H4P0D4"/>
<dbReference type="GO" id="GO:1904680">
    <property type="term" value="F:peptide transmembrane transporter activity"/>
    <property type="evidence" value="ECO:0007669"/>
    <property type="project" value="TreeGrafter"/>
</dbReference>
<dbReference type="PANTHER" id="PTHR30290">
    <property type="entry name" value="PERIPLASMIC BINDING COMPONENT OF ABC TRANSPORTER"/>
    <property type="match status" value="1"/>
</dbReference>
<dbReference type="EMBL" id="UGMX01000002">
    <property type="protein sequence ID" value="STW05899.1"/>
    <property type="molecule type" value="Genomic_DNA"/>
</dbReference>
<feature type="domain" description="Solute-binding protein family 5" evidence="6">
    <location>
        <begin position="71"/>
        <end position="421"/>
    </location>
</feature>
<dbReference type="PIRSF" id="PIRSF002741">
    <property type="entry name" value="MppA"/>
    <property type="match status" value="1"/>
</dbReference>
<feature type="chain" id="PRO_5028896381" evidence="5">
    <location>
        <begin position="27"/>
        <end position="528"/>
    </location>
</feature>
<comment type="similarity">
    <text evidence="2">Belongs to the bacterial solute-binding protein 5 family.</text>
</comment>
<dbReference type="PANTHER" id="PTHR30290:SF10">
    <property type="entry name" value="PERIPLASMIC OLIGOPEPTIDE-BINDING PROTEIN-RELATED"/>
    <property type="match status" value="1"/>
</dbReference>